<evidence type="ECO:0000313" key="3">
    <source>
        <dbReference type="Proteomes" id="UP001372834"/>
    </source>
</evidence>
<accession>A0AAN8NT33</accession>
<dbReference type="EMBL" id="JAWJWE010000036">
    <property type="protein sequence ID" value="KAK6628454.1"/>
    <property type="molecule type" value="Genomic_DNA"/>
</dbReference>
<name>A0AAN8NT33_POLSC</name>
<dbReference type="AlphaFoldDB" id="A0AAN8NT33"/>
<sequence length="130" mass="14778">MDDDTMMTASKAKVEAANKVKDGYVQLAEKMEQVRNQVAKMERKYDELYQTVKAKEHSTSRTSVVTSMQADNMVRFESIDDAPVSMKTTEDTAPVVQVREEKEVQEVTKTSSTKLAYDVDLEKMENNPFV</sequence>
<feature type="coiled-coil region" evidence="1">
    <location>
        <begin position="17"/>
        <end position="58"/>
    </location>
</feature>
<comment type="caution">
    <text evidence="2">The sequence shown here is derived from an EMBL/GenBank/DDBJ whole genome shotgun (WGS) entry which is preliminary data.</text>
</comment>
<gene>
    <name evidence="2" type="ORF">RUM43_002269</name>
</gene>
<proteinExistence type="predicted"/>
<dbReference type="Proteomes" id="UP001372834">
    <property type="component" value="Unassembled WGS sequence"/>
</dbReference>
<evidence type="ECO:0000256" key="1">
    <source>
        <dbReference type="SAM" id="Coils"/>
    </source>
</evidence>
<reference evidence="2 3" key="1">
    <citation type="submission" date="2023-10" db="EMBL/GenBank/DDBJ databases">
        <title>Genomes of two closely related lineages of the louse Polyplax serrata with different host specificities.</title>
        <authorList>
            <person name="Martinu J."/>
            <person name="Tarabai H."/>
            <person name="Stefka J."/>
            <person name="Hypsa V."/>
        </authorList>
    </citation>
    <scope>NUCLEOTIDE SEQUENCE [LARGE SCALE GENOMIC DNA]</scope>
    <source>
        <strain evidence="2">HR10_N</strain>
    </source>
</reference>
<evidence type="ECO:0000313" key="2">
    <source>
        <dbReference type="EMBL" id="KAK6628454.1"/>
    </source>
</evidence>
<protein>
    <submittedName>
        <fullName evidence="2">Uncharacterized protein</fullName>
    </submittedName>
</protein>
<organism evidence="2 3">
    <name type="scientific">Polyplax serrata</name>
    <name type="common">Common mouse louse</name>
    <dbReference type="NCBI Taxonomy" id="468196"/>
    <lineage>
        <taxon>Eukaryota</taxon>
        <taxon>Metazoa</taxon>
        <taxon>Ecdysozoa</taxon>
        <taxon>Arthropoda</taxon>
        <taxon>Hexapoda</taxon>
        <taxon>Insecta</taxon>
        <taxon>Pterygota</taxon>
        <taxon>Neoptera</taxon>
        <taxon>Paraneoptera</taxon>
        <taxon>Psocodea</taxon>
        <taxon>Troctomorpha</taxon>
        <taxon>Phthiraptera</taxon>
        <taxon>Anoplura</taxon>
        <taxon>Polyplacidae</taxon>
        <taxon>Polyplax</taxon>
    </lineage>
</organism>
<keyword evidence="1" id="KW-0175">Coiled coil</keyword>